<name>A0ABQ0J1D7_GLUTH</name>
<organism evidence="5 6">
    <name type="scientific">Gluconobacter thailandicus NBRC 3257</name>
    <dbReference type="NCBI Taxonomy" id="1381097"/>
    <lineage>
        <taxon>Bacteria</taxon>
        <taxon>Pseudomonadati</taxon>
        <taxon>Pseudomonadota</taxon>
        <taxon>Alphaproteobacteria</taxon>
        <taxon>Acetobacterales</taxon>
        <taxon>Acetobacteraceae</taxon>
        <taxon>Gluconobacter</taxon>
    </lineage>
</organism>
<comment type="caution">
    <text evidence="5">The sequence shown here is derived from an EMBL/GenBank/DDBJ whole genome shotgun (WGS) entry which is preliminary data.</text>
</comment>
<evidence type="ECO:0000313" key="5">
    <source>
        <dbReference type="EMBL" id="GAD28288.1"/>
    </source>
</evidence>
<dbReference type="EMBL" id="BASM01000067">
    <property type="protein sequence ID" value="GAD28288.1"/>
    <property type="molecule type" value="Genomic_DNA"/>
</dbReference>
<evidence type="ECO:0000313" key="6">
    <source>
        <dbReference type="Proteomes" id="UP000018209"/>
    </source>
</evidence>
<sequence length="394" mass="44036">MDMLSRSICCDRGETMQGNSIDLKWLLGDISLRDLDTAILNNDSILIQGRGNNYYNCLFSFDDAEALTNRRDLFYPFVRLYDGTSRVDVSDYTDNLSFSGINVPFYVSRETLRNRIASGNTAYFTGIERISTSCLALKVQLEAALIATVDLSLFVTPSNTVGNLPRHYDNVDGLILQISGRKTWKLWGIAATDPLLVEKRSNVSEMATDDNVHATYTLEAGDLLFVPAGMIHETDTTDDHSIHITVGVTPFRWYNVMSDYLAPRLAGPRPAPRLQLGEAINSLRERLLNGRYPSRPGLIGSRIMGVDLDDQRRLLWARWIPTHIRDLGNQIEIFFHGNKLRLPKTCHKMVRKLHDAQSAVAIRDLLAAGHEELCLKALSALLDNGIAVKDIGGT</sequence>
<dbReference type="Pfam" id="PF08007">
    <property type="entry name" value="JmjC_2"/>
    <property type="match status" value="1"/>
</dbReference>
<evidence type="ECO:0000256" key="3">
    <source>
        <dbReference type="ARBA" id="ARBA00023004"/>
    </source>
</evidence>
<dbReference type="PANTHER" id="PTHR13096">
    <property type="entry name" value="MINA53 MYC INDUCED NUCLEAR ANTIGEN"/>
    <property type="match status" value="1"/>
</dbReference>
<feature type="domain" description="JmjC" evidence="4">
    <location>
        <begin position="105"/>
        <end position="265"/>
    </location>
</feature>
<evidence type="ECO:0000256" key="1">
    <source>
        <dbReference type="ARBA" id="ARBA00001954"/>
    </source>
</evidence>
<dbReference type="Proteomes" id="UP000018209">
    <property type="component" value="Unassembled WGS sequence"/>
</dbReference>
<protein>
    <submittedName>
        <fullName evidence="5">Cupin 4 family protein</fullName>
    </submittedName>
</protein>
<proteinExistence type="predicted"/>
<dbReference type="Gene3D" id="2.60.120.650">
    <property type="entry name" value="Cupin"/>
    <property type="match status" value="1"/>
</dbReference>
<accession>A0ABQ0J1D7</accession>
<evidence type="ECO:0000256" key="2">
    <source>
        <dbReference type="ARBA" id="ARBA00022723"/>
    </source>
</evidence>
<keyword evidence="6" id="KW-1185">Reference proteome</keyword>
<dbReference type="SUPFAM" id="SSF51197">
    <property type="entry name" value="Clavaminate synthase-like"/>
    <property type="match status" value="1"/>
</dbReference>
<dbReference type="PANTHER" id="PTHR13096:SF8">
    <property type="entry name" value="RIBOSOMAL OXYGENASE 1"/>
    <property type="match status" value="1"/>
</dbReference>
<reference evidence="5 6" key="1">
    <citation type="submission" date="2013-08" db="EMBL/GenBank/DDBJ databases">
        <title>Gluconobacter thailandicus NBRC 3257 whole genome sequence.</title>
        <authorList>
            <person name="Matsutani M."/>
            <person name="Yakushi T."/>
            <person name="Matsushita K."/>
        </authorList>
    </citation>
    <scope>NUCLEOTIDE SEQUENCE [LARGE SCALE GENOMIC DNA]</scope>
    <source>
        <strain evidence="5 6">NBRC 3257</strain>
    </source>
</reference>
<keyword evidence="2" id="KW-0479">Metal-binding</keyword>
<dbReference type="InterPro" id="IPR003347">
    <property type="entry name" value="JmjC_dom"/>
</dbReference>
<dbReference type="PROSITE" id="PS51184">
    <property type="entry name" value="JMJC"/>
    <property type="match status" value="1"/>
</dbReference>
<dbReference type="InterPro" id="IPR039994">
    <property type="entry name" value="NO66-like"/>
</dbReference>
<keyword evidence="3" id="KW-0408">Iron</keyword>
<gene>
    <name evidence="5" type="ORF">NBRC3257_3287</name>
</gene>
<evidence type="ECO:0000259" key="4">
    <source>
        <dbReference type="PROSITE" id="PS51184"/>
    </source>
</evidence>
<comment type="cofactor">
    <cofactor evidence="1">
        <name>Fe(2+)</name>
        <dbReference type="ChEBI" id="CHEBI:29033"/>
    </cofactor>
</comment>